<dbReference type="Proteomes" id="UP000006329">
    <property type="component" value="Unassembled WGS sequence"/>
</dbReference>
<gene>
    <name evidence="1" type="ORF">LEP1GSC179_1233</name>
</gene>
<comment type="caution">
    <text evidence="1">The sequence shown here is derived from an EMBL/GenBank/DDBJ whole genome shotgun (WGS) entry which is preliminary data.</text>
</comment>
<name>A0A0E2BJY5_9LEPT</name>
<dbReference type="EMBL" id="AHON02000013">
    <property type="protein sequence ID" value="EKO35554.1"/>
    <property type="molecule type" value="Genomic_DNA"/>
</dbReference>
<evidence type="ECO:0000313" key="1">
    <source>
        <dbReference type="EMBL" id="EKO35554.1"/>
    </source>
</evidence>
<organism evidence="1 2">
    <name type="scientific">Leptospira santarosai str. MOR084</name>
    <dbReference type="NCBI Taxonomy" id="1049984"/>
    <lineage>
        <taxon>Bacteria</taxon>
        <taxon>Pseudomonadati</taxon>
        <taxon>Spirochaetota</taxon>
        <taxon>Spirochaetia</taxon>
        <taxon>Leptospirales</taxon>
        <taxon>Leptospiraceae</taxon>
        <taxon>Leptospira</taxon>
    </lineage>
</organism>
<dbReference type="AlphaFoldDB" id="A0A0E2BJY5"/>
<sequence>MIGVRKPKSALNVGTPTKSLPLVYCLYTYFIVKKFFQTVKRT</sequence>
<keyword evidence="2" id="KW-1185">Reference proteome</keyword>
<proteinExistence type="predicted"/>
<protein>
    <submittedName>
        <fullName evidence="1">Uncharacterized protein</fullName>
    </submittedName>
</protein>
<accession>A0A0E2BJY5</accession>
<reference evidence="1" key="1">
    <citation type="submission" date="2012-10" db="EMBL/GenBank/DDBJ databases">
        <authorList>
            <person name="Harkins D.M."/>
            <person name="Durkin A.S."/>
            <person name="Brinkac L.M."/>
            <person name="Haft D.H."/>
            <person name="Selengut J.D."/>
            <person name="Sanka R."/>
            <person name="DePew J."/>
            <person name="Purushe J."/>
            <person name="Matthias M.A."/>
            <person name="Vinetz J.M."/>
            <person name="Sutton G.G."/>
            <person name="Nierman W.C."/>
            <person name="Fouts D.E."/>
        </authorList>
    </citation>
    <scope>NUCLEOTIDE SEQUENCE [LARGE SCALE GENOMIC DNA]</scope>
    <source>
        <strain evidence="1">MOR084</strain>
    </source>
</reference>
<evidence type="ECO:0000313" key="2">
    <source>
        <dbReference type="Proteomes" id="UP000006329"/>
    </source>
</evidence>